<dbReference type="GeneID" id="66072728"/>
<evidence type="ECO:0000313" key="1">
    <source>
        <dbReference type="EMBL" id="KAG7096201.1"/>
    </source>
</evidence>
<reference evidence="1" key="1">
    <citation type="journal article" date="2021" name="Genome Biol. Evol.">
        <title>The assembled and annotated genome of the fairy-ring fungus Marasmius oreades.</title>
        <authorList>
            <person name="Hiltunen M."/>
            <person name="Ament-Velasquez S.L."/>
            <person name="Johannesson H."/>
        </authorList>
    </citation>
    <scope>NUCLEOTIDE SEQUENCE</scope>
    <source>
        <strain evidence="1">03SP1</strain>
    </source>
</reference>
<organism evidence="1 2">
    <name type="scientific">Marasmius oreades</name>
    <name type="common">fairy-ring Marasmius</name>
    <dbReference type="NCBI Taxonomy" id="181124"/>
    <lineage>
        <taxon>Eukaryota</taxon>
        <taxon>Fungi</taxon>
        <taxon>Dikarya</taxon>
        <taxon>Basidiomycota</taxon>
        <taxon>Agaricomycotina</taxon>
        <taxon>Agaricomycetes</taxon>
        <taxon>Agaricomycetidae</taxon>
        <taxon>Agaricales</taxon>
        <taxon>Marasmiineae</taxon>
        <taxon>Marasmiaceae</taxon>
        <taxon>Marasmius</taxon>
    </lineage>
</organism>
<sequence length="85" mass="9639">MTNEYSRASFNRAFDRKLLVDTFAPTSTVQQRRGIYHPTEAREDAIIIASGSRSRGSDRMSRKRHHLSIIETHADITEVGSSIFS</sequence>
<protein>
    <submittedName>
        <fullName evidence="1">Uncharacterized protein</fullName>
    </submittedName>
</protein>
<proteinExistence type="predicted"/>
<dbReference type="AlphaFoldDB" id="A0A9P7UWX8"/>
<accession>A0A9P7UWX8</accession>
<comment type="caution">
    <text evidence="1">The sequence shown here is derived from an EMBL/GenBank/DDBJ whole genome shotgun (WGS) entry which is preliminary data.</text>
</comment>
<dbReference type="Proteomes" id="UP001049176">
    <property type="component" value="Chromosome 2"/>
</dbReference>
<gene>
    <name evidence="1" type="ORF">E1B28_003652</name>
</gene>
<dbReference type="EMBL" id="CM032182">
    <property type="protein sequence ID" value="KAG7096201.1"/>
    <property type="molecule type" value="Genomic_DNA"/>
</dbReference>
<dbReference type="RefSeq" id="XP_043012671.1">
    <property type="nucleotide sequence ID" value="XM_043148079.1"/>
</dbReference>
<evidence type="ECO:0000313" key="2">
    <source>
        <dbReference type="Proteomes" id="UP001049176"/>
    </source>
</evidence>
<dbReference type="KEGG" id="more:E1B28_003652"/>
<name>A0A9P7UWX8_9AGAR</name>
<keyword evidence="2" id="KW-1185">Reference proteome</keyword>